<dbReference type="Pfam" id="PF07978">
    <property type="entry name" value="NIPSNAP"/>
    <property type="match status" value="1"/>
</dbReference>
<sequence>MRIACLIQYRIDPFQRDAFATYAANWGRIIPRCGGDLVGYFLPHEGSNDIAWGLVAFDSLADYEAYRARMKSDPAGRDNLRSAHEKRFILRERRSWLEIVDGAFGLHADAEMSP</sequence>
<proteinExistence type="predicted"/>
<feature type="domain" description="NIPSNAP" evidence="1">
    <location>
        <begin position="6"/>
        <end position="98"/>
    </location>
</feature>
<organism evidence="2 3">
    <name type="scientific">Luteimonas lutimaris</name>
    <dbReference type="NCBI Taxonomy" id="698645"/>
    <lineage>
        <taxon>Bacteria</taxon>
        <taxon>Pseudomonadati</taxon>
        <taxon>Pseudomonadota</taxon>
        <taxon>Gammaproteobacteria</taxon>
        <taxon>Lysobacterales</taxon>
        <taxon>Lysobacteraceae</taxon>
        <taxon>Luteimonas</taxon>
    </lineage>
</organism>
<dbReference type="InterPro" id="IPR012577">
    <property type="entry name" value="NIPSNAP"/>
</dbReference>
<reference evidence="3" key="1">
    <citation type="journal article" date="2019" name="Int. J. Syst. Evol. Microbiol.">
        <title>The Global Catalogue of Microorganisms (GCM) 10K type strain sequencing project: providing services to taxonomists for standard genome sequencing and annotation.</title>
        <authorList>
            <consortium name="The Broad Institute Genomics Platform"/>
            <consortium name="The Broad Institute Genome Sequencing Center for Infectious Disease"/>
            <person name="Wu L."/>
            <person name="Ma J."/>
        </authorList>
    </citation>
    <scope>NUCLEOTIDE SEQUENCE [LARGE SCALE GENOMIC DNA]</scope>
    <source>
        <strain evidence="3">JCM 16916</strain>
    </source>
</reference>
<name>A0ABP7MJT3_9GAMM</name>
<dbReference type="Gene3D" id="3.30.70.100">
    <property type="match status" value="1"/>
</dbReference>
<dbReference type="SUPFAM" id="SSF54909">
    <property type="entry name" value="Dimeric alpha+beta barrel"/>
    <property type="match status" value="1"/>
</dbReference>
<comment type="caution">
    <text evidence="2">The sequence shown here is derived from an EMBL/GenBank/DDBJ whole genome shotgun (WGS) entry which is preliminary data.</text>
</comment>
<protein>
    <submittedName>
        <fullName evidence="2">NIPSNAP family protein</fullName>
    </submittedName>
</protein>
<evidence type="ECO:0000313" key="3">
    <source>
        <dbReference type="Proteomes" id="UP001501727"/>
    </source>
</evidence>
<dbReference type="InterPro" id="IPR011008">
    <property type="entry name" value="Dimeric_a/b-barrel"/>
</dbReference>
<accession>A0ABP7MJT3</accession>
<gene>
    <name evidence="2" type="ORF">GCM10022229_18210</name>
</gene>
<dbReference type="RefSeq" id="WP_344759675.1">
    <property type="nucleotide sequence ID" value="NZ_BAAAZU010000009.1"/>
</dbReference>
<dbReference type="EMBL" id="BAAAZU010000009">
    <property type="protein sequence ID" value="GAA3924701.1"/>
    <property type="molecule type" value="Genomic_DNA"/>
</dbReference>
<dbReference type="Proteomes" id="UP001501727">
    <property type="component" value="Unassembled WGS sequence"/>
</dbReference>
<evidence type="ECO:0000259" key="1">
    <source>
        <dbReference type="Pfam" id="PF07978"/>
    </source>
</evidence>
<evidence type="ECO:0000313" key="2">
    <source>
        <dbReference type="EMBL" id="GAA3924701.1"/>
    </source>
</evidence>
<keyword evidence="3" id="KW-1185">Reference proteome</keyword>